<reference evidence="4 5" key="1">
    <citation type="submission" date="2022-05" db="EMBL/GenBank/DDBJ databases">
        <authorList>
            <consortium name="Genoscope - CEA"/>
            <person name="William W."/>
        </authorList>
    </citation>
    <scope>NUCLEOTIDE SEQUENCE [LARGE SCALE GENOMIC DNA]</scope>
</reference>
<dbReference type="PANTHER" id="PTHR10024">
    <property type="entry name" value="SYNAPTOTAGMIN"/>
    <property type="match status" value="1"/>
</dbReference>
<accession>A0ABN8QZL1</accession>
<keyword evidence="2" id="KW-1133">Transmembrane helix</keyword>
<keyword evidence="2" id="KW-0472">Membrane</keyword>
<dbReference type="Pfam" id="PF00168">
    <property type="entry name" value="C2"/>
    <property type="match status" value="1"/>
</dbReference>
<gene>
    <name evidence="4" type="ORF">PLOB_00012264</name>
</gene>
<dbReference type="InterPro" id="IPR035892">
    <property type="entry name" value="C2_domain_sf"/>
</dbReference>
<keyword evidence="2" id="KW-0812">Transmembrane</keyword>
<proteinExistence type="predicted"/>
<evidence type="ECO:0000259" key="3">
    <source>
        <dbReference type="PROSITE" id="PS50004"/>
    </source>
</evidence>
<organism evidence="4 5">
    <name type="scientific">Porites lobata</name>
    <dbReference type="NCBI Taxonomy" id="104759"/>
    <lineage>
        <taxon>Eukaryota</taxon>
        <taxon>Metazoa</taxon>
        <taxon>Cnidaria</taxon>
        <taxon>Anthozoa</taxon>
        <taxon>Hexacorallia</taxon>
        <taxon>Scleractinia</taxon>
        <taxon>Fungiina</taxon>
        <taxon>Poritidae</taxon>
        <taxon>Porites</taxon>
    </lineage>
</organism>
<dbReference type="PROSITE" id="PS50004">
    <property type="entry name" value="C2"/>
    <property type="match status" value="1"/>
</dbReference>
<name>A0ABN8QZL1_9CNID</name>
<comment type="caution">
    <text evidence="4">The sequence shown here is derived from an EMBL/GenBank/DDBJ whole genome shotgun (WGS) entry which is preliminary data.</text>
</comment>
<dbReference type="EMBL" id="CALNXK010000168">
    <property type="protein sequence ID" value="CAH3171942.1"/>
    <property type="molecule type" value="Genomic_DNA"/>
</dbReference>
<dbReference type="Gene3D" id="2.60.40.150">
    <property type="entry name" value="C2 domain"/>
    <property type="match status" value="1"/>
</dbReference>
<evidence type="ECO:0000313" key="4">
    <source>
        <dbReference type="EMBL" id="CAH3171942.1"/>
    </source>
</evidence>
<feature type="domain" description="C2" evidence="3">
    <location>
        <begin position="100"/>
        <end position="229"/>
    </location>
</feature>
<sequence length="278" mass="31814">MTNTAVAYIITVVVLFVFISSLASALLLLKKIRWRFWKRKKGPSSAELRQRRIPVIESTPFWVPGIPSSLVGIEIQPSAQLLPVTYSTPKPRRHKLNQDELPKLKFSLQYHKASGVLEVQLLDTANLSLDSPDLDDAALDGGDSSVFLFSNVQLTQQEETKKRLRLMSRRRRRRHKSFEIEMSYEALQLQTLQFCVMGYDEYSRNKVIGDVLLPLAELARQGLDITRELVMWRDIQTCQPRSHLLRERMGQLSSIKSSQDVLESDGTERPAERKCSTS</sequence>
<feature type="region of interest" description="Disordered" evidence="1">
    <location>
        <begin position="255"/>
        <end position="278"/>
    </location>
</feature>
<evidence type="ECO:0000313" key="5">
    <source>
        <dbReference type="Proteomes" id="UP001159405"/>
    </source>
</evidence>
<evidence type="ECO:0000256" key="2">
    <source>
        <dbReference type="SAM" id="Phobius"/>
    </source>
</evidence>
<feature type="compositionally biased region" description="Basic and acidic residues" evidence="1">
    <location>
        <begin position="266"/>
        <end position="278"/>
    </location>
</feature>
<evidence type="ECO:0000256" key="1">
    <source>
        <dbReference type="SAM" id="MobiDB-lite"/>
    </source>
</evidence>
<keyword evidence="5" id="KW-1185">Reference proteome</keyword>
<feature type="transmembrane region" description="Helical" evidence="2">
    <location>
        <begin position="6"/>
        <end position="29"/>
    </location>
</feature>
<dbReference type="SUPFAM" id="SSF49562">
    <property type="entry name" value="C2 domain (Calcium/lipid-binding domain, CaLB)"/>
    <property type="match status" value="1"/>
</dbReference>
<protein>
    <recommendedName>
        <fullName evidence="3">C2 domain-containing protein</fullName>
    </recommendedName>
</protein>
<dbReference type="InterPro" id="IPR000008">
    <property type="entry name" value="C2_dom"/>
</dbReference>
<dbReference type="Proteomes" id="UP001159405">
    <property type="component" value="Unassembled WGS sequence"/>
</dbReference>